<proteinExistence type="predicted"/>
<dbReference type="SUPFAM" id="SSF47413">
    <property type="entry name" value="lambda repressor-like DNA-binding domains"/>
    <property type="match status" value="1"/>
</dbReference>
<evidence type="ECO:0000259" key="1">
    <source>
        <dbReference type="PROSITE" id="PS50943"/>
    </source>
</evidence>
<dbReference type="InterPro" id="IPR001387">
    <property type="entry name" value="Cro/C1-type_HTH"/>
</dbReference>
<sequence length="76" mass="8591">MSWFGIGKPRSKFGKFIDKHNLTQQEVAERSGVSQGTISRLCKGNAFLPSLKTGSKIIDTLKKLTNKNVDYNDFWL</sequence>
<reference evidence="3 5" key="2">
    <citation type="submission" date="2018-08" db="EMBL/GenBank/DDBJ databases">
        <title>Bacillus clarus sp. nov. strain PS00077A.</title>
        <authorList>
            <person name="Mendez Acevedo M."/>
            <person name="Carroll L."/>
            <person name="Mukherjee M."/>
            <person name="Wiedmann M."/>
            <person name="Kovac J."/>
        </authorList>
    </citation>
    <scope>NUCLEOTIDE SEQUENCE [LARGE SCALE GENOMIC DNA]</scope>
    <source>
        <strain evidence="3 5">PS00077A</strain>
    </source>
</reference>
<evidence type="ECO:0000313" key="3">
    <source>
        <dbReference type="EMBL" id="RFT63207.1"/>
    </source>
</evidence>
<dbReference type="EMBL" id="QVOD01000052">
    <property type="protein sequence ID" value="RFT63207.1"/>
    <property type="molecule type" value="Genomic_DNA"/>
</dbReference>
<dbReference type="Gene3D" id="1.10.260.40">
    <property type="entry name" value="lambda repressor-like DNA-binding domains"/>
    <property type="match status" value="1"/>
</dbReference>
<dbReference type="SMART" id="SM00530">
    <property type="entry name" value="HTH_XRE"/>
    <property type="match status" value="1"/>
</dbReference>
<feature type="domain" description="HTH cro/C1-type" evidence="1">
    <location>
        <begin position="19"/>
        <end position="68"/>
    </location>
</feature>
<comment type="caution">
    <text evidence="2">The sequence shown here is derived from an EMBL/GenBank/DDBJ whole genome shotgun (WGS) entry which is preliminary data.</text>
</comment>
<evidence type="ECO:0000313" key="2">
    <source>
        <dbReference type="EMBL" id="KFN04690.1"/>
    </source>
</evidence>
<dbReference type="PROSITE" id="PS50943">
    <property type="entry name" value="HTH_CROC1"/>
    <property type="match status" value="1"/>
</dbReference>
<dbReference type="EMBL" id="JMQC01000007">
    <property type="protein sequence ID" value="KFN04690.1"/>
    <property type="molecule type" value="Genomic_DNA"/>
</dbReference>
<dbReference type="RefSeq" id="WP_042978720.1">
    <property type="nucleotide sequence ID" value="NZ_JMQC01000007.1"/>
</dbReference>
<dbReference type="PATRIC" id="fig|1405.8.peg.134"/>
<name>A0A090Z3F3_9BACI</name>
<dbReference type="GO" id="GO:0003677">
    <property type="term" value="F:DNA binding"/>
    <property type="evidence" value="ECO:0007669"/>
    <property type="project" value="InterPro"/>
</dbReference>
<dbReference type="InterPro" id="IPR010982">
    <property type="entry name" value="Lambda_DNA-bd_dom_sf"/>
</dbReference>
<reference evidence="2 4" key="1">
    <citation type="submission" date="2014-04" db="EMBL/GenBank/DDBJ databases">
        <authorList>
            <person name="Bishop-Lilly K.A."/>
            <person name="Broomall S.M."/>
            <person name="Chain P.S."/>
            <person name="Chertkov O."/>
            <person name="Coyne S.R."/>
            <person name="Daligault H.E."/>
            <person name="Davenport K.W."/>
            <person name="Erkkila T."/>
            <person name="Frey K.G."/>
            <person name="Gibbons H.S."/>
            <person name="Gu W."/>
            <person name="Jaissle J."/>
            <person name="Johnson S.L."/>
            <person name="Koroleva G.I."/>
            <person name="Ladner J.T."/>
            <person name="Lo C.-C."/>
            <person name="Minogue T.D."/>
            <person name="Munk C."/>
            <person name="Palacios G.F."/>
            <person name="Redden C.L."/>
            <person name="Rosenzweig C.N."/>
            <person name="Scholz M.B."/>
            <person name="Teshima H."/>
            <person name="Xu Y."/>
        </authorList>
    </citation>
    <scope>NUCLEOTIDE SEQUENCE [LARGE SCALE GENOMIC DNA]</scope>
    <source>
        <strain evidence="2 4">BHP</strain>
    </source>
</reference>
<gene>
    <name evidence="3" type="ORF">D0U04_25895</name>
    <name evidence="2" type="ORF">DJ93_5964</name>
</gene>
<dbReference type="AlphaFoldDB" id="A0A090Z3F3"/>
<dbReference type="CDD" id="cd00093">
    <property type="entry name" value="HTH_XRE"/>
    <property type="match status" value="1"/>
</dbReference>
<dbReference type="Proteomes" id="UP000264294">
    <property type="component" value="Unassembled WGS sequence"/>
</dbReference>
<dbReference type="Pfam" id="PF01381">
    <property type="entry name" value="HTH_3"/>
    <property type="match status" value="1"/>
</dbReference>
<dbReference type="Proteomes" id="UP000029389">
    <property type="component" value="Unassembled WGS sequence"/>
</dbReference>
<protein>
    <submittedName>
        <fullName evidence="2">Helix-turn-helix family protein</fullName>
    </submittedName>
    <submittedName>
        <fullName evidence="3">XRE family transcriptional regulator</fullName>
    </submittedName>
</protein>
<keyword evidence="5" id="KW-1185">Reference proteome</keyword>
<evidence type="ECO:0000313" key="5">
    <source>
        <dbReference type="Proteomes" id="UP000264294"/>
    </source>
</evidence>
<accession>A0A090Z3F3</accession>
<organism evidence="2 4">
    <name type="scientific">Bacillus clarus</name>
    <dbReference type="NCBI Taxonomy" id="2338372"/>
    <lineage>
        <taxon>Bacteria</taxon>
        <taxon>Bacillati</taxon>
        <taxon>Bacillota</taxon>
        <taxon>Bacilli</taxon>
        <taxon>Bacillales</taxon>
        <taxon>Bacillaceae</taxon>
        <taxon>Bacillus</taxon>
        <taxon>Bacillus cereus group</taxon>
    </lineage>
</organism>
<evidence type="ECO:0000313" key="4">
    <source>
        <dbReference type="Proteomes" id="UP000029389"/>
    </source>
</evidence>